<sequence>MGTYSKLPFDVIYHICLAVQDSNHKSLCNLSEVDRRTRLACIPLLFEGMVFDPQWGERAIPWDGFPEMIEDIIGNSVILNTVRSFHFQPGVRNAKDWPIPTSFFKLLFALPNLRHLALLLQDDYRHQVKCEFGLTDEEPIPTTRRKSLSTLNSLMIMSPEWIFLSDCSPNLKTLDVVQSSPCDWDSPQALDIDMAQLGRQHPDLKEFHCSVTGIDKNIKEIATSLPSIQILGLYGSGYSEPNGILASRLGFMADKATYCQKRTTCTPTRTSNT</sequence>
<dbReference type="Proteomes" id="UP000054097">
    <property type="component" value="Unassembled WGS sequence"/>
</dbReference>
<organism evidence="1 2">
    <name type="scientific">Serendipita vermifera MAFF 305830</name>
    <dbReference type="NCBI Taxonomy" id="933852"/>
    <lineage>
        <taxon>Eukaryota</taxon>
        <taxon>Fungi</taxon>
        <taxon>Dikarya</taxon>
        <taxon>Basidiomycota</taxon>
        <taxon>Agaricomycotina</taxon>
        <taxon>Agaricomycetes</taxon>
        <taxon>Sebacinales</taxon>
        <taxon>Serendipitaceae</taxon>
        <taxon>Serendipita</taxon>
    </lineage>
</organism>
<reference evidence="2" key="2">
    <citation type="submission" date="2015-01" db="EMBL/GenBank/DDBJ databases">
        <title>Evolutionary Origins and Diversification of the Mycorrhizal Mutualists.</title>
        <authorList>
            <consortium name="DOE Joint Genome Institute"/>
            <consortium name="Mycorrhizal Genomics Consortium"/>
            <person name="Kohler A."/>
            <person name="Kuo A."/>
            <person name="Nagy L.G."/>
            <person name="Floudas D."/>
            <person name="Copeland A."/>
            <person name="Barry K.W."/>
            <person name="Cichocki N."/>
            <person name="Veneault-Fourrey C."/>
            <person name="LaButti K."/>
            <person name="Lindquist E.A."/>
            <person name="Lipzen A."/>
            <person name="Lundell T."/>
            <person name="Morin E."/>
            <person name="Murat C."/>
            <person name="Riley R."/>
            <person name="Ohm R."/>
            <person name="Sun H."/>
            <person name="Tunlid A."/>
            <person name="Henrissat B."/>
            <person name="Grigoriev I.V."/>
            <person name="Hibbett D.S."/>
            <person name="Martin F."/>
        </authorList>
    </citation>
    <scope>NUCLEOTIDE SEQUENCE [LARGE SCALE GENOMIC DNA]</scope>
    <source>
        <strain evidence="2">MAFF 305830</strain>
    </source>
</reference>
<evidence type="ECO:0000313" key="1">
    <source>
        <dbReference type="EMBL" id="KIM28395.1"/>
    </source>
</evidence>
<dbReference type="AlphaFoldDB" id="A0A0C3AV13"/>
<dbReference type="Gene3D" id="3.80.10.10">
    <property type="entry name" value="Ribonuclease Inhibitor"/>
    <property type="match status" value="1"/>
</dbReference>
<proteinExistence type="predicted"/>
<dbReference type="EMBL" id="KN824293">
    <property type="protein sequence ID" value="KIM28395.1"/>
    <property type="molecule type" value="Genomic_DNA"/>
</dbReference>
<keyword evidence="2" id="KW-1185">Reference proteome</keyword>
<gene>
    <name evidence="1" type="ORF">M408DRAFT_23777</name>
</gene>
<protein>
    <submittedName>
        <fullName evidence="1">Uncharacterized protein</fullName>
    </submittedName>
</protein>
<accession>A0A0C3AV13</accession>
<evidence type="ECO:0000313" key="2">
    <source>
        <dbReference type="Proteomes" id="UP000054097"/>
    </source>
</evidence>
<name>A0A0C3AV13_SERVB</name>
<dbReference type="InterPro" id="IPR032675">
    <property type="entry name" value="LRR_dom_sf"/>
</dbReference>
<dbReference type="HOGENOM" id="CLU_065722_0_0_1"/>
<reference evidence="1 2" key="1">
    <citation type="submission" date="2014-04" db="EMBL/GenBank/DDBJ databases">
        <authorList>
            <consortium name="DOE Joint Genome Institute"/>
            <person name="Kuo A."/>
            <person name="Zuccaro A."/>
            <person name="Kohler A."/>
            <person name="Nagy L.G."/>
            <person name="Floudas D."/>
            <person name="Copeland A."/>
            <person name="Barry K.W."/>
            <person name="Cichocki N."/>
            <person name="Veneault-Fourrey C."/>
            <person name="LaButti K."/>
            <person name="Lindquist E.A."/>
            <person name="Lipzen A."/>
            <person name="Lundell T."/>
            <person name="Morin E."/>
            <person name="Murat C."/>
            <person name="Sun H."/>
            <person name="Tunlid A."/>
            <person name="Henrissat B."/>
            <person name="Grigoriev I.V."/>
            <person name="Hibbett D.S."/>
            <person name="Martin F."/>
            <person name="Nordberg H.P."/>
            <person name="Cantor M.N."/>
            <person name="Hua S.X."/>
        </authorList>
    </citation>
    <scope>NUCLEOTIDE SEQUENCE [LARGE SCALE GENOMIC DNA]</scope>
    <source>
        <strain evidence="1 2">MAFF 305830</strain>
    </source>
</reference>